<comment type="caution">
    <text evidence="1">The sequence shown here is derived from an EMBL/GenBank/DDBJ whole genome shotgun (WGS) entry which is preliminary data.</text>
</comment>
<keyword evidence="2" id="KW-1185">Reference proteome</keyword>
<reference evidence="1 2" key="1">
    <citation type="submission" date="2024-02" db="EMBL/GenBank/DDBJ databases">
        <title>A novel Wenzhouxiangellaceae bacterium, isolated from coastal sediments.</title>
        <authorList>
            <person name="Du Z.-J."/>
            <person name="Ye Y.-Q."/>
            <person name="Zhang X.-Y."/>
        </authorList>
    </citation>
    <scope>NUCLEOTIDE SEQUENCE [LARGE SCALE GENOMIC DNA]</scope>
    <source>
        <strain evidence="1 2">CH-27</strain>
    </source>
</reference>
<dbReference type="EMBL" id="JAZHOG010000019">
    <property type="protein sequence ID" value="MEJ8569778.1"/>
    <property type="molecule type" value="Genomic_DNA"/>
</dbReference>
<sequence length="576" mass="61657">MLHTRTLAAAAASMLILAACGRDDTFIDSGVDNDLLAHVPAGTPYLSANLQPIPDEIIDSYLQRAQPVLDVLQRELTSTRQALASAPTSDHSLDPVILALVNEFDGKLNRSGLEELGLDLQAPRALYGMGAFPVFRMGLSDATRLRATIQRILDAGGIAAPQLDHQGTGYWRLPASDDTGAGRGGAIYIAILDNQLTIGIFPASLESELLPHLLGQSMPAESDAAERLQAINERQGYTPYGTGSFDLLALTDELFSSESVSGRALMDAGIDVSTQLGPMCREEIRQIVSQAPRVHSGLTELTSDSVGYELVVEAEPGLAAELAGLVARVPQADPDSVGVLEFALGLKVGALRDFLRGRTAAVAEAPYRCQHLQELNDAARKMYTQLNQPIPPLVNNFEGLRISLNRLGSNPAQAEQVEGVMAIHVEQPEMFVGMAQMFLPDLAALQLTPGAPPARLPASMIPLPGVVAFAALSDSAIGLSVGAGEEARLADYLDEDSEPGGTFLSMNYDTETYLEYTDRFSDQMAQFQAGPDEEPGPIHGLAEAARQAYKAMAGRTDTRMSFSEEGIHITSRMTFK</sequence>
<dbReference type="Proteomes" id="UP001359886">
    <property type="component" value="Unassembled WGS sequence"/>
</dbReference>
<gene>
    <name evidence="1" type="ORF">V3330_19270</name>
</gene>
<dbReference type="PROSITE" id="PS51257">
    <property type="entry name" value="PROKAR_LIPOPROTEIN"/>
    <property type="match status" value="1"/>
</dbReference>
<evidence type="ECO:0008006" key="3">
    <source>
        <dbReference type="Google" id="ProtNLM"/>
    </source>
</evidence>
<organism evidence="1 2">
    <name type="scientific">Elongatibacter sediminis</name>
    <dbReference type="NCBI Taxonomy" id="3119006"/>
    <lineage>
        <taxon>Bacteria</taxon>
        <taxon>Pseudomonadati</taxon>
        <taxon>Pseudomonadota</taxon>
        <taxon>Gammaproteobacteria</taxon>
        <taxon>Chromatiales</taxon>
        <taxon>Wenzhouxiangellaceae</taxon>
        <taxon>Elongatibacter</taxon>
    </lineage>
</organism>
<evidence type="ECO:0000313" key="2">
    <source>
        <dbReference type="Proteomes" id="UP001359886"/>
    </source>
</evidence>
<evidence type="ECO:0000313" key="1">
    <source>
        <dbReference type="EMBL" id="MEJ8569778.1"/>
    </source>
</evidence>
<name>A0AAW9RNY2_9GAMM</name>
<dbReference type="AlphaFoldDB" id="A0AAW9RNY2"/>
<protein>
    <recommendedName>
        <fullName evidence="3">DUF3352 domain-containing protein</fullName>
    </recommendedName>
</protein>
<accession>A0AAW9RNY2</accession>
<dbReference type="RefSeq" id="WP_354697105.1">
    <property type="nucleotide sequence ID" value="NZ_JAZHOG010000019.1"/>
</dbReference>
<proteinExistence type="predicted"/>